<dbReference type="Pfam" id="PF07713">
    <property type="entry name" value="DUF1604"/>
    <property type="match status" value="1"/>
</dbReference>
<comment type="caution">
    <text evidence="2">The sequence shown here is derived from an EMBL/GenBank/DDBJ whole genome shotgun (WGS) entry which is preliminary data.</text>
</comment>
<dbReference type="PANTHER" id="PTHR13384:SF19">
    <property type="entry name" value="G PATCH DOMAIN-CONTAINING PROTEIN 1"/>
    <property type="match status" value="1"/>
</dbReference>
<gene>
    <name evidence="2" type="ORF">SteCoe_7265</name>
</gene>
<proteinExistence type="predicted"/>
<dbReference type="InterPro" id="IPR011666">
    <property type="entry name" value="DUF1604"/>
</dbReference>
<dbReference type="GO" id="GO:0006397">
    <property type="term" value="P:mRNA processing"/>
    <property type="evidence" value="ECO:0007669"/>
    <property type="project" value="InterPro"/>
</dbReference>
<protein>
    <recommendedName>
        <fullName evidence="1">G patch domain-containing protein</fullName>
    </recommendedName>
</protein>
<dbReference type="AlphaFoldDB" id="A0A1R2CMV6"/>
<sequence>MPWEQKVADERTGKRKFHGAFTGGFAAGYKNTCGSETGFTPSVFVSSRVARASIKQDISDYMDSEDIDQISLSKNLMTKNEKVGEKLLKTANFLDEDDDEDEGYGPTMPPKVDAVSKNDFFGLGYVGNNKSAEKVMTNKTGLKSLFKMKNAIYDDMEEEERVFEDFVVDEEAGERVVSATAVSIELAGFVLGTVIMEQQKFPPPHLPPNYNPATYLMKISSHNHHRGHKFERSGKKVELESTAPMLSNYDQKHKMLIKTFVKSSDAVDKEKLISKEILPYTDDPAKNVRCYNFFCIQEGLEIGGISEAHLMTASQMRKEKEEFMKVYQDWKKHSGITNNHVTISHVQKSTDRKVEPWRPSKLLCLGFNLPQPQVNIIESRPVNNFTERVLPVIKSSNVTQNKDKDTDDILLNVFGDLCEVFDYTSELPFKKPKTLND</sequence>
<evidence type="ECO:0000313" key="2">
    <source>
        <dbReference type="EMBL" id="OMJ90352.1"/>
    </source>
</evidence>
<accession>A0A1R2CMV6</accession>
<dbReference type="OrthoDB" id="361858at2759"/>
<name>A0A1R2CMV6_9CILI</name>
<feature type="domain" description="G patch" evidence="1">
    <location>
        <begin position="3"/>
        <end position="81"/>
    </location>
</feature>
<dbReference type="Proteomes" id="UP000187209">
    <property type="component" value="Unassembled WGS sequence"/>
</dbReference>
<reference evidence="2 3" key="1">
    <citation type="submission" date="2016-11" db="EMBL/GenBank/DDBJ databases">
        <title>The macronuclear genome of Stentor coeruleus: a giant cell with tiny introns.</title>
        <authorList>
            <person name="Slabodnick M."/>
            <person name="Ruby J.G."/>
            <person name="Reiff S.B."/>
            <person name="Swart E.C."/>
            <person name="Gosai S."/>
            <person name="Prabakaran S."/>
            <person name="Witkowska E."/>
            <person name="Larue G.E."/>
            <person name="Fisher S."/>
            <person name="Freeman R.M."/>
            <person name="Gunawardena J."/>
            <person name="Chu W."/>
            <person name="Stover N.A."/>
            <person name="Gregory B.D."/>
            <person name="Nowacki M."/>
            <person name="Derisi J."/>
            <person name="Roy S.W."/>
            <person name="Marshall W.F."/>
            <person name="Sood P."/>
        </authorList>
    </citation>
    <scope>NUCLEOTIDE SEQUENCE [LARGE SCALE GENOMIC DNA]</scope>
    <source>
        <strain evidence="2">WM001</strain>
    </source>
</reference>
<evidence type="ECO:0000313" key="3">
    <source>
        <dbReference type="Proteomes" id="UP000187209"/>
    </source>
</evidence>
<evidence type="ECO:0000259" key="1">
    <source>
        <dbReference type="Pfam" id="PF07713"/>
    </source>
</evidence>
<dbReference type="PANTHER" id="PTHR13384">
    <property type="entry name" value="G PATCH DOMAIN-CONTAINING PROTEIN 1"/>
    <property type="match status" value="1"/>
</dbReference>
<dbReference type="GO" id="GO:0003723">
    <property type="term" value="F:RNA binding"/>
    <property type="evidence" value="ECO:0007669"/>
    <property type="project" value="TreeGrafter"/>
</dbReference>
<dbReference type="GO" id="GO:0005634">
    <property type="term" value="C:nucleus"/>
    <property type="evidence" value="ECO:0007669"/>
    <property type="project" value="TreeGrafter"/>
</dbReference>
<dbReference type="EMBL" id="MPUH01000104">
    <property type="protein sequence ID" value="OMJ90352.1"/>
    <property type="molecule type" value="Genomic_DNA"/>
</dbReference>
<keyword evidence="3" id="KW-1185">Reference proteome</keyword>
<organism evidence="2 3">
    <name type="scientific">Stentor coeruleus</name>
    <dbReference type="NCBI Taxonomy" id="5963"/>
    <lineage>
        <taxon>Eukaryota</taxon>
        <taxon>Sar</taxon>
        <taxon>Alveolata</taxon>
        <taxon>Ciliophora</taxon>
        <taxon>Postciliodesmatophora</taxon>
        <taxon>Heterotrichea</taxon>
        <taxon>Heterotrichida</taxon>
        <taxon>Stentoridae</taxon>
        <taxon>Stentor</taxon>
    </lineage>
</organism>